<dbReference type="KEGG" id="sls:SLINC_4161"/>
<accession>A0A1B1MCM7</accession>
<dbReference type="STRING" id="1915.SLINC_4161"/>
<dbReference type="RefSeq" id="WP_067435857.1">
    <property type="nucleotide sequence ID" value="NZ_CP016438.1"/>
</dbReference>
<protein>
    <submittedName>
        <fullName evidence="1">Uncharacterized protein</fullName>
    </submittedName>
</protein>
<keyword evidence="2" id="KW-1185">Reference proteome</keyword>
<reference evidence="1 2" key="1">
    <citation type="submission" date="2016-07" db="EMBL/GenBank/DDBJ databases">
        <title>Enhancement of antibiotic productionsby engineered nitrateutilization in actinobacteria.</title>
        <authorList>
            <person name="Meng S.C."/>
        </authorList>
    </citation>
    <scope>NUCLEOTIDE SEQUENCE [LARGE SCALE GENOMIC DNA]</scope>
    <source>
        <strain evidence="1 2">NRRL 2936</strain>
    </source>
</reference>
<evidence type="ECO:0000313" key="1">
    <source>
        <dbReference type="EMBL" id="ANS66385.1"/>
    </source>
</evidence>
<sequence length="142" mass="14595">MLLDPENTLFVRGTATGPPVLLLSQAPVHDALPAFPPVTAQDGSVPVCEGWGIAPKLTVCVVDGPGEAGLMIPALMAPVLGENGEGGGKDDVPGVAMSAWRADAERAGGAVVLSLDRLPEVIDWYRLLGADTTRGGFVRLLG</sequence>
<dbReference type="EMBL" id="CP016438">
    <property type="protein sequence ID" value="ANS66385.1"/>
    <property type="molecule type" value="Genomic_DNA"/>
</dbReference>
<dbReference type="PATRIC" id="fig|1915.4.peg.4600"/>
<organism evidence="1 2">
    <name type="scientific">Streptomyces lincolnensis</name>
    <dbReference type="NCBI Taxonomy" id="1915"/>
    <lineage>
        <taxon>Bacteria</taxon>
        <taxon>Bacillati</taxon>
        <taxon>Actinomycetota</taxon>
        <taxon>Actinomycetes</taxon>
        <taxon>Kitasatosporales</taxon>
        <taxon>Streptomycetaceae</taxon>
        <taxon>Streptomyces</taxon>
    </lineage>
</organism>
<gene>
    <name evidence="1" type="ORF">SLINC_4161</name>
</gene>
<dbReference type="AlphaFoldDB" id="A0A1B1MCM7"/>
<evidence type="ECO:0000313" key="2">
    <source>
        <dbReference type="Proteomes" id="UP000092598"/>
    </source>
</evidence>
<dbReference type="Proteomes" id="UP000092598">
    <property type="component" value="Chromosome"/>
</dbReference>
<dbReference type="OrthoDB" id="4316333at2"/>
<proteinExistence type="predicted"/>
<name>A0A1B1MCM7_STRLN</name>